<keyword evidence="1" id="KW-0812">Transmembrane</keyword>
<feature type="transmembrane region" description="Helical" evidence="1">
    <location>
        <begin position="95"/>
        <end position="115"/>
    </location>
</feature>
<reference evidence="2" key="1">
    <citation type="submission" date="2019-08" db="EMBL/GenBank/DDBJ databases">
        <authorList>
            <person name="Kucharzyk K."/>
            <person name="Murdoch R.W."/>
            <person name="Higgins S."/>
            <person name="Loffler F."/>
        </authorList>
    </citation>
    <scope>NUCLEOTIDE SEQUENCE</scope>
</reference>
<comment type="caution">
    <text evidence="2">The sequence shown here is derived from an EMBL/GenBank/DDBJ whole genome shotgun (WGS) entry which is preliminary data.</text>
</comment>
<name>A0A645AMC9_9ZZZZ</name>
<dbReference type="EMBL" id="VSSQ01014725">
    <property type="protein sequence ID" value="MPM54270.1"/>
    <property type="molecule type" value="Genomic_DNA"/>
</dbReference>
<keyword evidence="1" id="KW-0472">Membrane</keyword>
<evidence type="ECO:0000313" key="2">
    <source>
        <dbReference type="EMBL" id="MPM54270.1"/>
    </source>
</evidence>
<accession>A0A645AMC9</accession>
<evidence type="ECO:0000256" key="1">
    <source>
        <dbReference type="SAM" id="Phobius"/>
    </source>
</evidence>
<gene>
    <name evidence="2" type="ORF">SDC9_101046</name>
</gene>
<keyword evidence="1" id="KW-1133">Transmembrane helix</keyword>
<proteinExistence type="predicted"/>
<sequence length="198" mass="21975">MVIVPKDVPSATEPIVLPMVIVLRESRTVTEPSVLPMVIVVRDVPSVTEPSVPPMVIVLREGRLVIGPPSATVMRDVRLVIDLHVLPSVTVMTSLPSSAVMVVVVLLSLVIVNVLRVMHLQDASESLLRSRMVSTSTERQKPAESMRMIPSSGSMTIRRTLTNKFRYDQEAPGVSGVFWVLLVRYLVDTGRCLYYHNY</sequence>
<protein>
    <submittedName>
        <fullName evidence="2">Uncharacterized protein</fullName>
    </submittedName>
</protein>
<dbReference type="AlphaFoldDB" id="A0A645AMC9"/>
<organism evidence="2">
    <name type="scientific">bioreactor metagenome</name>
    <dbReference type="NCBI Taxonomy" id="1076179"/>
    <lineage>
        <taxon>unclassified sequences</taxon>
        <taxon>metagenomes</taxon>
        <taxon>ecological metagenomes</taxon>
    </lineage>
</organism>